<feature type="compositionally biased region" description="Basic and acidic residues" evidence="1">
    <location>
        <begin position="299"/>
        <end position="326"/>
    </location>
</feature>
<evidence type="ECO:0000313" key="2">
    <source>
        <dbReference type="EMBL" id="GBG92887.1"/>
    </source>
</evidence>
<feature type="compositionally biased region" description="Basic and acidic residues" evidence="1">
    <location>
        <begin position="194"/>
        <end position="206"/>
    </location>
</feature>
<name>A0A388MEA5_CHABU</name>
<feature type="compositionally biased region" description="Basic and acidic residues" evidence="1">
    <location>
        <begin position="154"/>
        <end position="164"/>
    </location>
</feature>
<reference evidence="2 3" key="1">
    <citation type="journal article" date="2018" name="Cell">
        <title>The Chara Genome: Secondary Complexity and Implications for Plant Terrestrialization.</title>
        <authorList>
            <person name="Nishiyama T."/>
            <person name="Sakayama H."/>
            <person name="Vries J.D."/>
            <person name="Buschmann H."/>
            <person name="Saint-Marcoux D."/>
            <person name="Ullrich K.K."/>
            <person name="Haas F.B."/>
            <person name="Vanderstraeten L."/>
            <person name="Becker D."/>
            <person name="Lang D."/>
            <person name="Vosolsobe S."/>
            <person name="Rombauts S."/>
            <person name="Wilhelmsson P.K.I."/>
            <person name="Janitza P."/>
            <person name="Kern R."/>
            <person name="Heyl A."/>
            <person name="Rumpler F."/>
            <person name="Villalobos L.I.A.C."/>
            <person name="Clay J.M."/>
            <person name="Skokan R."/>
            <person name="Toyoda A."/>
            <person name="Suzuki Y."/>
            <person name="Kagoshima H."/>
            <person name="Schijlen E."/>
            <person name="Tajeshwar N."/>
            <person name="Catarino B."/>
            <person name="Hetherington A.J."/>
            <person name="Saltykova A."/>
            <person name="Bonnot C."/>
            <person name="Breuninger H."/>
            <person name="Symeonidi A."/>
            <person name="Radhakrishnan G.V."/>
            <person name="Van Nieuwerburgh F."/>
            <person name="Deforce D."/>
            <person name="Chang C."/>
            <person name="Karol K.G."/>
            <person name="Hedrich R."/>
            <person name="Ulvskov P."/>
            <person name="Glockner G."/>
            <person name="Delwiche C.F."/>
            <person name="Petrasek J."/>
            <person name="Van de Peer Y."/>
            <person name="Friml J."/>
            <person name="Beilby M."/>
            <person name="Dolan L."/>
            <person name="Kohara Y."/>
            <person name="Sugano S."/>
            <person name="Fujiyama A."/>
            <person name="Delaux P.-M."/>
            <person name="Quint M."/>
            <person name="TheiBen G."/>
            <person name="Hagemann M."/>
            <person name="Harholt J."/>
            <person name="Dunand C."/>
            <person name="Zachgo S."/>
            <person name="Langdale J."/>
            <person name="Maumus F."/>
            <person name="Straeten D.V.D."/>
            <person name="Gould S.B."/>
            <person name="Rensing S.A."/>
        </authorList>
    </citation>
    <scope>NUCLEOTIDE SEQUENCE [LARGE SCALE GENOMIC DNA]</scope>
    <source>
        <strain evidence="2 3">S276</strain>
    </source>
</reference>
<feature type="compositionally biased region" description="Gly residues" evidence="1">
    <location>
        <begin position="166"/>
        <end position="190"/>
    </location>
</feature>
<accession>A0A388MEA5</accession>
<feature type="compositionally biased region" description="Polar residues" evidence="1">
    <location>
        <begin position="484"/>
        <end position="493"/>
    </location>
</feature>
<gene>
    <name evidence="2" type="ORF">CBR_g57645</name>
</gene>
<feature type="compositionally biased region" description="Basic and acidic residues" evidence="1">
    <location>
        <begin position="390"/>
        <end position="400"/>
    </location>
</feature>
<proteinExistence type="predicted"/>
<sequence>MDDRVGVVGMERGSQAQFLLDTMSAGASGRSPPLVQSCDRRIWSNFENFFCVQRPIEYIRFDLESAARLKYKRYLVVDLGRLGYVEIEVVCANTPWCPVCRQHFHSEDDPDCPSKNKKSYAAVAKQVQKPPPKKSKGSEKQGPQGGKGGGSAVAKEKNGGKVDNEGGLGGKGGEGSGGTNGGGTDGGGTSGMRATEEEREREKRGEGNGGSNGGGTSGTSGEGTEEGGEKGVSKSQGEEGGKKSQEEWKIVDREKGKGTDSEEGRNSKTDLEKRQRSLELKISDDMDEDRVVVRRKRKRDESHHSEEDVSPAKDEDKDRKKGKEMVLYDGDQGWSSRASLHSPSWSSSEEEEDEEEEDQGKLVPLFGDLDHPLPPPPPLGNTKRYINDMYDFREDKDRSQFGDIDQPVSPSSRLPSSPSQHGYEDCVDDQDGSRDEYYSAGDSSPALRDSESPVAKSNFISPAKRSKPNIRKPTGTGDLLGTGMVQQANNSSDVAKPAKNRKSRQSLSLALPMQTLSKEDKVNGTG</sequence>
<feature type="compositionally biased region" description="Low complexity" evidence="1">
    <location>
        <begin position="407"/>
        <end position="419"/>
    </location>
</feature>
<dbReference type="EMBL" id="BFEA01001162">
    <property type="protein sequence ID" value="GBG92887.1"/>
    <property type="molecule type" value="Genomic_DNA"/>
</dbReference>
<feature type="compositionally biased region" description="Gly residues" evidence="1">
    <location>
        <begin position="207"/>
        <end position="221"/>
    </location>
</feature>
<keyword evidence="3" id="KW-1185">Reference proteome</keyword>
<organism evidence="2 3">
    <name type="scientific">Chara braunii</name>
    <name type="common">Braun's stonewort</name>
    <dbReference type="NCBI Taxonomy" id="69332"/>
    <lineage>
        <taxon>Eukaryota</taxon>
        <taxon>Viridiplantae</taxon>
        <taxon>Streptophyta</taxon>
        <taxon>Charophyceae</taxon>
        <taxon>Charales</taxon>
        <taxon>Characeae</taxon>
        <taxon>Chara</taxon>
    </lineage>
</organism>
<feature type="compositionally biased region" description="Low complexity" evidence="1">
    <location>
        <begin position="335"/>
        <end position="347"/>
    </location>
</feature>
<feature type="compositionally biased region" description="Basic and acidic residues" evidence="1">
    <location>
        <begin position="227"/>
        <end position="292"/>
    </location>
</feature>
<protein>
    <submittedName>
        <fullName evidence="2">Uncharacterized protein</fullName>
    </submittedName>
</protein>
<evidence type="ECO:0000256" key="1">
    <source>
        <dbReference type="SAM" id="MobiDB-lite"/>
    </source>
</evidence>
<dbReference type="Gramene" id="GBG92887">
    <property type="protein sequence ID" value="GBG92887"/>
    <property type="gene ID" value="CBR_g57645"/>
</dbReference>
<evidence type="ECO:0000313" key="3">
    <source>
        <dbReference type="Proteomes" id="UP000265515"/>
    </source>
</evidence>
<feature type="compositionally biased region" description="Basic and acidic residues" evidence="1">
    <location>
        <begin position="517"/>
        <end position="526"/>
    </location>
</feature>
<comment type="caution">
    <text evidence="2">The sequence shown here is derived from an EMBL/GenBank/DDBJ whole genome shotgun (WGS) entry which is preliminary data.</text>
</comment>
<dbReference type="Proteomes" id="UP000265515">
    <property type="component" value="Unassembled WGS sequence"/>
</dbReference>
<feature type="compositionally biased region" description="Acidic residues" evidence="1">
    <location>
        <begin position="348"/>
        <end position="358"/>
    </location>
</feature>
<dbReference type="AlphaFoldDB" id="A0A388MEA5"/>
<feature type="region of interest" description="Disordered" evidence="1">
    <location>
        <begin position="106"/>
        <end position="526"/>
    </location>
</feature>